<keyword evidence="2" id="KW-0813">Transport</keyword>
<evidence type="ECO:0000256" key="7">
    <source>
        <dbReference type="ARBA" id="ARBA00023136"/>
    </source>
</evidence>
<dbReference type="AlphaFoldDB" id="A0A834L3B9"/>
<dbReference type="PANTHER" id="PTHR33650:SF1">
    <property type="entry name" value="CHLOROPLAST ENVELOPE MEMBRANE PROTEIN"/>
    <property type="match status" value="1"/>
</dbReference>
<accession>A0A834L3B9</accession>
<name>A0A834L3B9_RHOSS</name>
<keyword evidence="6" id="KW-0406">Ion transport</keyword>
<comment type="similarity">
    <text evidence="8">Belongs to the CemA family.</text>
</comment>
<keyword evidence="4" id="KW-0375">Hydrogen ion transport</keyword>
<evidence type="ECO:0000256" key="2">
    <source>
        <dbReference type="ARBA" id="ARBA00022448"/>
    </source>
</evidence>
<sequence length="555" mass="64372">MVLETVLAKPHAEEEADTSVLLFESVLVSTDGERWPREQCTDAVADVALVELVVGHEPGGSLDVSVVELVVEQPVHCHHYRLLHLLWRRFIEFEAEFWTALCVYEAEKCWLLCTFLMSNSTFLSKILMFSNQSTSREYLNRHKSLYIVFQLSSGTRRIRGLTPHAKKNSHSGNKSWWQKFFFQDSGNWLGKEDEDMVEGEAFYSSSEDELSEGEKFEEWRRRAEAIMELREAQEDMRNEENRSWEDWVVDETNDASSSSSSWDGGDWNDRHEKWREDVRADPSQMIPRRGLVEYVRDFVEGNEDEDMLYEDRVFRYASINSAKFLAVLVIIPLTLDFLVHDFVLMPFLERSADVNGLSRYVKTVPLAAEMLDLTRHQKLELVKEIKLEKARYRLEVEIGKSPPLSDEELWLELRHKALELRDERRLANRSAFANILSDMVFGISFFILLYTNKSKVALLKFTGYKIINNTTDAGKAIVLICLADMWLGSHSEVGWHALTEIALEHYGLEVDEAAITIYICTVPVFLDCCAKLWLFNNLPRLSPKVERIIQDMKWN</sequence>
<dbReference type="EMBL" id="WJXA01000524">
    <property type="protein sequence ID" value="KAF7112353.1"/>
    <property type="molecule type" value="Genomic_DNA"/>
</dbReference>
<evidence type="ECO:0000256" key="8">
    <source>
        <dbReference type="ARBA" id="ARBA00043980"/>
    </source>
</evidence>
<dbReference type="Proteomes" id="UP000626092">
    <property type="component" value="Unassembled WGS sequence"/>
</dbReference>
<evidence type="ECO:0000256" key="3">
    <source>
        <dbReference type="ARBA" id="ARBA00022692"/>
    </source>
</evidence>
<reference evidence="9" key="1">
    <citation type="submission" date="2019-11" db="EMBL/GenBank/DDBJ databases">
        <authorList>
            <person name="Liu Y."/>
            <person name="Hou J."/>
            <person name="Li T.-Q."/>
            <person name="Guan C.-H."/>
            <person name="Wu X."/>
            <person name="Wu H.-Z."/>
            <person name="Ling F."/>
            <person name="Zhang R."/>
            <person name="Shi X.-G."/>
            <person name="Ren J.-P."/>
            <person name="Chen E.-F."/>
            <person name="Sun J.-M."/>
        </authorList>
    </citation>
    <scope>NUCLEOTIDE SEQUENCE</scope>
    <source>
        <strain evidence="9">Adult_tree_wgs_1</strain>
        <tissue evidence="9">Leaves</tissue>
    </source>
</reference>
<evidence type="ECO:0000256" key="4">
    <source>
        <dbReference type="ARBA" id="ARBA00022781"/>
    </source>
</evidence>
<comment type="caution">
    <text evidence="9">The sequence shown here is derived from an EMBL/GenBank/DDBJ whole genome shotgun (WGS) entry which is preliminary data.</text>
</comment>
<organism evidence="9 10">
    <name type="scientific">Rhododendron simsii</name>
    <name type="common">Sims's rhododendron</name>
    <dbReference type="NCBI Taxonomy" id="118357"/>
    <lineage>
        <taxon>Eukaryota</taxon>
        <taxon>Viridiplantae</taxon>
        <taxon>Streptophyta</taxon>
        <taxon>Embryophyta</taxon>
        <taxon>Tracheophyta</taxon>
        <taxon>Spermatophyta</taxon>
        <taxon>Magnoliopsida</taxon>
        <taxon>eudicotyledons</taxon>
        <taxon>Gunneridae</taxon>
        <taxon>Pentapetalae</taxon>
        <taxon>asterids</taxon>
        <taxon>Ericales</taxon>
        <taxon>Ericaceae</taxon>
        <taxon>Ericoideae</taxon>
        <taxon>Rhodoreae</taxon>
        <taxon>Rhododendron</taxon>
    </lineage>
</organism>
<dbReference type="GO" id="GO:1902600">
    <property type="term" value="P:proton transmembrane transport"/>
    <property type="evidence" value="ECO:0007669"/>
    <property type="project" value="UniProtKB-KW"/>
</dbReference>
<dbReference type="Pfam" id="PF03040">
    <property type="entry name" value="CemA"/>
    <property type="match status" value="1"/>
</dbReference>
<evidence type="ECO:0000313" key="9">
    <source>
        <dbReference type="EMBL" id="KAF7112353.1"/>
    </source>
</evidence>
<proteinExistence type="inferred from homology"/>
<keyword evidence="7" id="KW-0472">Membrane</keyword>
<gene>
    <name evidence="9" type="ORF">RHSIM_RhsimUnG0238700</name>
</gene>
<keyword evidence="5" id="KW-1133">Transmembrane helix</keyword>
<comment type="subcellular location">
    <subcellularLocation>
        <location evidence="1">Membrane</location>
        <topology evidence="1">Multi-pass membrane protein</topology>
    </subcellularLocation>
</comment>
<dbReference type="GO" id="GO:0016020">
    <property type="term" value="C:membrane"/>
    <property type="evidence" value="ECO:0007669"/>
    <property type="project" value="UniProtKB-SubCell"/>
</dbReference>
<protein>
    <recommendedName>
        <fullName evidence="11">Chloroplast envelope membrane protein</fullName>
    </recommendedName>
</protein>
<evidence type="ECO:0000256" key="6">
    <source>
        <dbReference type="ARBA" id="ARBA00023065"/>
    </source>
</evidence>
<dbReference type="PANTHER" id="PTHR33650">
    <property type="entry name" value="CHLOROPLAST ENVELOPE MEMBRANE PROTEIN-RELATED"/>
    <property type="match status" value="1"/>
</dbReference>
<dbReference type="OrthoDB" id="1748043at2759"/>
<keyword evidence="10" id="KW-1185">Reference proteome</keyword>
<evidence type="ECO:0000313" key="10">
    <source>
        <dbReference type="Proteomes" id="UP000626092"/>
    </source>
</evidence>
<evidence type="ECO:0000256" key="5">
    <source>
        <dbReference type="ARBA" id="ARBA00022989"/>
    </source>
</evidence>
<evidence type="ECO:0000256" key="1">
    <source>
        <dbReference type="ARBA" id="ARBA00004141"/>
    </source>
</evidence>
<keyword evidence="3" id="KW-0812">Transmembrane</keyword>
<evidence type="ECO:0008006" key="11">
    <source>
        <dbReference type="Google" id="ProtNLM"/>
    </source>
</evidence>
<dbReference type="InterPro" id="IPR004282">
    <property type="entry name" value="CemA"/>
</dbReference>